<feature type="domain" description="Methyltransferase type 11" evidence="5">
    <location>
        <begin position="58"/>
        <end position="145"/>
    </location>
</feature>
<dbReference type="InterPro" id="IPR051052">
    <property type="entry name" value="Diverse_substrate_MTase"/>
</dbReference>
<comment type="caution">
    <text evidence="6">The sequence shown here is derived from an EMBL/GenBank/DDBJ whole genome shotgun (WGS) entry which is preliminary data.</text>
</comment>
<evidence type="ECO:0000256" key="2">
    <source>
        <dbReference type="ARBA" id="ARBA00022603"/>
    </source>
</evidence>
<name>A0A931IEY4_9NOCA</name>
<keyword evidence="3" id="KW-0808">Transferase</keyword>
<evidence type="ECO:0000256" key="4">
    <source>
        <dbReference type="SAM" id="MobiDB-lite"/>
    </source>
</evidence>
<dbReference type="InterPro" id="IPR013216">
    <property type="entry name" value="Methyltransf_11"/>
</dbReference>
<evidence type="ECO:0000313" key="7">
    <source>
        <dbReference type="Proteomes" id="UP000655751"/>
    </source>
</evidence>
<dbReference type="AlphaFoldDB" id="A0A931IEY4"/>
<evidence type="ECO:0000259" key="5">
    <source>
        <dbReference type="Pfam" id="PF08241"/>
    </source>
</evidence>
<dbReference type="Gene3D" id="3.40.50.150">
    <property type="entry name" value="Vaccinia Virus protein VP39"/>
    <property type="match status" value="1"/>
</dbReference>
<evidence type="ECO:0000313" key="6">
    <source>
        <dbReference type="EMBL" id="MBH0779308.1"/>
    </source>
</evidence>
<gene>
    <name evidence="6" type="ORF">IT779_23850</name>
</gene>
<evidence type="ECO:0000256" key="1">
    <source>
        <dbReference type="ARBA" id="ARBA00008361"/>
    </source>
</evidence>
<reference evidence="6" key="1">
    <citation type="submission" date="2020-11" db="EMBL/GenBank/DDBJ databases">
        <title>Nocardia NEAU-351.nov., a novel actinomycete isolated from the cow dung.</title>
        <authorList>
            <person name="Zhang X."/>
        </authorList>
    </citation>
    <scope>NUCLEOTIDE SEQUENCE</scope>
    <source>
        <strain evidence="6">NEAU-351</strain>
    </source>
</reference>
<dbReference type="RefSeq" id="WP_196151620.1">
    <property type="nucleotide sequence ID" value="NZ_JADMLG010000010.1"/>
</dbReference>
<feature type="compositionally biased region" description="Pro residues" evidence="4">
    <location>
        <begin position="1"/>
        <end position="12"/>
    </location>
</feature>
<dbReference type="PANTHER" id="PTHR44942">
    <property type="entry name" value="METHYLTRANSF_11 DOMAIN-CONTAINING PROTEIN"/>
    <property type="match status" value="1"/>
</dbReference>
<dbReference type="Pfam" id="PF08241">
    <property type="entry name" value="Methyltransf_11"/>
    <property type="match status" value="1"/>
</dbReference>
<dbReference type="InterPro" id="IPR029063">
    <property type="entry name" value="SAM-dependent_MTases_sf"/>
</dbReference>
<accession>A0A931IEY4</accession>
<dbReference type="EMBL" id="JADMLG010000010">
    <property type="protein sequence ID" value="MBH0779308.1"/>
    <property type="molecule type" value="Genomic_DNA"/>
</dbReference>
<organism evidence="6 7">
    <name type="scientific">Nocardia bovistercoris</name>
    <dbReference type="NCBI Taxonomy" id="2785916"/>
    <lineage>
        <taxon>Bacteria</taxon>
        <taxon>Bacillati</taxon>
        <taxon>Actinomycetota</taxon>
        <taxon>Actinomycetes</taxon>
        <taxon>Mycobacteriales</taxon>
        <taxon>Nocardiaceae</taxon>
        <taxon>Nocardia</taxon>
    </lineage>
</organism>
<comment type="similarity">
    <text evidence="1">Belongs to the methyltransferase superfamily.</text>
</comment>
<keyword evidence="2 6" id="KW-0489">Methyltransferase</keyword>
<proteinExistence type="inferred from homology"/>
<dbReference type="PANTHER" id="PTHR44942:SF4">
    <property type="entry name" value="METHYLTRANSFERASE TYPE 11 DOMAIN-CONTAINING PROTEIN"/>
    <property type="match status" value="1"/>
</dbReference>
<dbReference type="GO" id="GO:0032259">
    <property type="term" value="P:methylation"/>
    <property type="evidence" value="ECO:0007669"/>
    <property type="project" value="UniProtKB-KW"/>
</dbReference>
<protein>
    <submittedName>
        <fullName evidence="6">Class I SAM-dependent methyltransferase</fullName>
    </submittedName>
</protein>
<sequence length="273" mass="30153">MPTPRAEPPNPLPTESHRARNIAESFGVDAARYDRSRPRYPDALIREILDASPGRDVLDVGIGTGIVARQFRAAGASVHGVEPDARMAEFARGGGFPVDTATFEKWEPRERRFDAVVAGQTWHWVDPDRGAEQAARILRPHGRLAVFWNVQTPPEPLRAEFADVYLRVLPDSPLARMAANSAGPQTHSQQVDKASDGIRRTNAFERPQFWEFDWEQRYSRAQWLDFAATSGIATNLPESVLAEVLSGLGAAIDRAGGHFTCAYRTVAVTAARL</sequence>
<dbReference type="GO" id="GO:0008757">
    <property type="term" value="F:S-adenosylmethionine-dependent methyltransferase activity"/>
    <property type="evidence" value="ECO:0007669"/>
    <property type="project" value="InterPro"/>
</dbReference>
<evidence type="ECO:0000256" key="3">
    <source>
        <dbReference type="ARBA" id="ARBA00022679"/>
    </source>
</evidence>
<dbReference type="CDD" id="cd02440">
    <property type="entry name" value="AdoMet_MTases"/>
    <property type="match status" value="1"/>
</dbReference>
<feature type="region of interest" description="Disordered" evidence="4">
    <location>
        <begin position="1"/>
        <end position="20"/>
    </location>
</feature>
<keyword evidence="7" id="KW-1185">Reference proteome</keyword>
<dbReference type="Proteomes" id="UP000655751">
    <property type="component" value="Unassembled WGS sequence"/>
</dbReference>
<dbReference type="SUPFAM" id="SSF53335">
    <property type="entry name" value="S-adenosyl-L-methionine-dependent methyltransferases"/>
    <property type="match status" value="1"/>
</dbReference>